<reference evidence="2 3" key="1">
    <citation type="submission" date="2015-11" db="EMBL/GenBank/DDBJ databases">
        <title>Genome Sequence of Bacillus simplex strain VanAntwerpen2.</title>
        <authorList>
            <person name="Couger M.B."/>
        </authorList>
    </citation>
    <scope>NUCLEOTIDE SEQUENCE [LARGE SCALE GENOMIC DNA]</scope>
    <source>
        <strain evidence="2 3">VanAntwerpen02</strain>
    </source>
</reference>
<name>A0A109MZM2_9BACI</name>
<gene>
    <name evidence="2" type="ORF">AS888_14100</name>
</gene>
<keyword evidence="3" id="KW-1185">Reference proteome</keyword>
<feature type="domain" description="PepSY" evidence="1">
    <location>
        <begin position="45"/>
        <end position="102"/>
    </location>
</feature>
<dbReference type="AlphaFoldDB" id="A0A109MZM2"/>
<dbReference type="EMBL" id="LNNH01000012">
    <property type="protein sequence ID" value="KWW20773.1"/>
    <property type="molecule type" value="Genomic_DNA"/>
</dbReference>
<dbReference type="InterPro" id="IPR025711">
    <property type="entry name" value="PepSY"/>
</dbReference>
<organism evidence="2 3">
    <name type="scientific">Peribacillus simplex</name>
    <dbReference type="NCBI Taxonomy" id="1478"/>
    <lineage>
        <taxon>Bacteria</taxon>
        <taxon>Bacillati</taxon>
        <taxon>Bacillota</taxon>
        <taxon>Bacilli</taxon>
        <taxon>Bacillales</taxon>
        <taxon>Bacillaceae</taxon>
        <taxon>Peribacillus</taxon>
    </lineage>
</organism>
<accession>A0A109MZM2</accession>
<protein>
    <recommendedName>
        <fullName evidence="1">PepSY domain-containing protein</fullName>
    </recommendedName>
</protein>
<feature type="domain" description="PepSY" evidence="1">
    <location>
        <begin position="121"/>
        <end position="179"/>
    </location>
</feature>
<dbReference type="Proteomes" id="UP000064189">
    <property type="component" value="Unassembled WGS sequence"/>
</dbReference>
<dbReference type="Gene3D" id="3.10.450.40">
    <property type="match status" value="2"/>
</dbReference>
<proteinExistence type="predicted"/>
<evidence type="ECO:0000313" key="2">
    <source>
        <dbReference type="EMBL" id="KWW20773.1"/>
    </source>
</evidence>
<sequence length="182" mass="20009">MKKQWSTIKEGIIQRKKMIVTVSAATVLLFGGAAGTAVYAVNKGALSEDEAVKMISDKLGGEVTQFEKDWDQPTTYEMTVKTKEGYQDVDVDAEKGEILSQEPEDADDEDMSTEQAVEKAKVSMDEAEKIALKKVDGQVTDAELDSEDGGLVYELEIKQGKKEYDVEVDAMTGKVLKTELDD</sequence>
<dbReference type="Pfam" id="PF03413">
    <property type="entry name" value="PepSY"/>
    <property type="match status" value="2"/>
</dbReference>
<evidence type="ECO:0000259" key="1">
    <source>
        <dbReference type="Pfam" id="PF03413"/>
    </source>
</evidence>
<evidence type="ECO:0000313" key="3">
    <source>
        <dbReference type="Proteomes" id="UP000064189"/>
    </source>
</evidence>
<dbReference type="RefSeq" id="WP_061141132.1">
    <property type="nucleotide sequence ID" value="NZ_LNNH01000012.1"/>
</dbReference>
<comment type="caution">
    <text evidence="2">The sequence shown here is derived from an EMBL/GenBank/DDBJ whole genome shotgun (WGS) entry which is preliminary data.</text>
</comment>